<evidence type="ECO:0000313" key="6">
    <source>
        <dbReference type="EMBL" id="MPC30468.1"/>
    </source>
</evidence>
<keyword evidence="5" id="KW-1133">Transmembrane helix</keyword>
<dbReference type="OrthoDB" id="264354at2759"/>
<comment type="subcellular location">
    <subcellularLocation>
        <location evidence="1">Endomembrane system</location>
        <topology evidence="1">Multi-pass membrane protein</topology>
    </subcellularLocation>
    <subcellularLocation>
        <location evidence="2">Endosome</location>
    </subcellularLocation>
    <subcellularLocation>
        <location evidence="3">Lysosome membrane</location>
    </subcellularLocation>
</comment>
<evidence type="ECO:0000256" key="5">
    <source>
        <dbReference type="SAM" id="Phobius"/>
    </source>
</evidence>
<sequence>MSVTPRVHLALSLQEGSLEWPFWTKLIVVAIGFTGGLVFMYVQCKMYVQLCKRWRAFNRVIYVQNAPEKVPLSERDRADLQREAAQQCGGGGGGKDTCSESHESEKSLMGVSIITGATGHDLTPTTTITFSSSPLSTNASITTTSTLTFTNSTTATATPSPPGAVWTDVAAPAPQTSLTGAFLDPLGALGKKDHGVPQPGMMMNEVQDNGSGFCLECEDPEPHLTKPQHSSQKDQQSQDPQPETHVQH</sequence>
<evidence type="ECO:0000256" key="3">
    <source>
        <dbReference type="ARBA" id="ARBA00004656"/>
    </source>
</evidence>
<evidence type="ECO:0000256" key="1">
    <source>
        <dbReference type="ARBA" id="ARBA00004127"/>
    </source>
</evidence>
<organism evidence="6 7">
    <name type="scientific">Portunus trituberculatus</name>
    <name type="common">Swimming crab</name>
    <name type="synonym">Neptunus trituberculatus</name>
    <dbReference type="NCBI Taxonomy" id="210409"/>
    <lineage>
        <taxon>Eukaryota</taxon>
        <taxon>Metazoa</taxon>
        <taxon>Ecdysozoa</taxon>
        <taxon>Arthropoda</taxon>
        <taxon>Crustacea</taxon>
        <taxon>Multicrustacea</taxon>
        <taxon>Malacostraca</taxon>
        <taxon>Eumalacostraca</taxon>
        <taxon>Eucarida</taxon>
        <taxon>Decapoda</taxon>
        <taxon>Pleocyemata</taxon>
        <taxon>Brachyura</taxon>
        <taxon>Eubrachyura</taxon>
        <taxon>Portunoidea</taxon>
        <taxon>Portunidae</taxon>
        <taxon>Portuninae</taxon>
        <taxon>Portunus</taxon>
    </lineage>
</organism>
<proteinExistence type="predicted"/>
<dbReference type="Proteomes" id="UP000324222">
    <property type="component" value="Unassembled WGS sequence"/>
</dbReference>
<feature type="region of interest" description="Disordered" evidence="4">
    <location>
        <begin position="82"/>
        <end position="102"/>
    </location>
</feature>
<dbReference type="GO" id="GO:0005765">
    <property type="term" value="C:lysosomal membrane"/>
    <property type="evidence" value="ECO:0007669"/>
    <property type="project" value="UniProtKB-SubCell"/>
</dbReference>
<dbReference type="EMBL" id="VSRR010002261">
    <property type="protein sequence ID" value="MPC30468.1"/>
    <property type="molecule type" value="Genomic_DNA"/>
</dbReference>
<dbReference type="AlphaFoldDB" id="A0A5B7E9X8"/>
<dbReference type="PANTHER" id="PTHR45981">
    <property type="entry name" value="LD02310P"/>
    <property type="match status" value="1"/>
</dbReference>
<evidence type="ECO:0000313" key="7">
    <source>
        <dbReference type="Proteomes" id="UP000324222"/>
    </source>
</evidence>
<feature type="transmembrane region" description="Helical" evidence="5">
    <location>
        <begin position="20"/>
        <end position="42"/>
    </location>
</feature>
<evidence type="ECO:0000256" key="2">
    <source>
        <dbReference type="ARBA" id="ARBA00004177"/>
    </source>
</evidence>
<keyword evidence="7" id="KW-1185">Reference proteome</keyword>
<comment type="caution">
    <text evidence="6">The sequence shown here is derived from an EMBL/GenBank/DDBJ whole genome shotgun (WGS) entry which is preliminary data.</text>
</comment>
<dbReference type="GO" id="GO:0005768">
    <property type="term" value="C:endosome"/>
    <property type="evidence" value="ECO:0007669"/>
    <property type="project" value="UniProtKB-SubCell"/>
</dbReference>
<keyword evidence="5" id="KW-0812">Transmembrane</keyword>
<gene>
    <name evidence="6" type="primary">MARCH8</name>
    <name evidence="6" type="ORF">E2C01_023735</name>
</gene>
<feature type="region of interest" description="Disordered" evidence="4">
    <location>
        <begin position="205"/>
        <end position="248"/>
    </location>
</feature>
<reference evidence="6 7" key="1">
    <citation type="submission" date="2019-05" db="EMBL/GenBank/DDBJ databases">
        <title>Another draft genome of Portunus trituberculatus and its Hox gene families provides insights of decapod evolution.</title>
        <authorList>
            <person name="Jeong J.-H."/>
            <person name="Song I."/>
            <person name="Kim S."/>
            <person name="Choi T."/>
            <person name="Kim D."/>
            <person name="Ryu S."/>
            <person name="Kim W."/>
        </authorList>
    </citation>
    <scope>NUCLEOTIDE SEQUENCE [LARGE SCALE GENOMIC DNA]</scope>
    <source>
        <tissue evidence="6">Muscle</tissue>
    </source>
</reference>
<feature type="compositionally biased region" description="Low complexity" evidence="4">
    <location>
        <begin position="227"/>
        <end position="241"/>
    </location>
</feature>
<evidence type="ECO:0000256" key="4">
    <source>
        <dbReference type="SAM" id="MobiDB-lite"/>
    </source>
</evidence>
<accession>A0A5B7E9X8</accession>
<protein>
    <submittedName>
        <fullName evidence="6">E3 ubiquitin-protein ligase MARCH8</fullName>
    </submittedName>
</protein>
<keyword evidence="5" id="KW-0472">Membrane</keyword>
<name>A0A5B7E9X8_PORTR</name>